<feature type="region of interest" description="Disordered" evidence="2">
    <location>
        <begin position="714"/>
        <end position="856"/>
    </location>
</feature>
<feature type="region of interest" description="Disordered" evidence="2">
    <location>
        <begin position="103"/>
        <end position="154"/>
    </location>
</feature>
<dbReference type="OrthoDB" id="5431474at2759"/>
<keyword evidence="1" id="KW-0175">Coiled coil</keyword>
<gene>
    <name evidence="3" type="ORF">B0A48_06879</name>
</gene>
<evidence type="ECO:0000313" key="4">
    <source>
        <dbReference type="Proteomes" id="UP000192596"/>
    </source>
</evidence>
<evidence type="ECO:0000313" key="3">
    <source>
        <dbReference type="EMBL" id="OQO08085.1"/>
    </source>
</evidence>
<name>A0A1V8T9L2_9PEZI</name>
<feature type="coiled-coil region" evidence="1">
    <location>
        <begin position="439"/>
        <end position="480"/>
    </location>
</feature>
<feature type="coiled-coil region" evidence="1">
    <location>
        <begin position="561"/>
        <end position="616"/>
    </location>
</feature>
<feature type="compositionally biased region" description="Polar residues" evidence="2">
    <location>
        <begin position="723"/>
        <end position="734"/>
    </location>
</feature>
<feature type="compositionally biased region" description="Polar residues" evidence="2">
    <location>
        <begin position="742"/>
        <end position="774"/>
    </location>
</feature>
<feature type="compositionally biased region" description="Polar residues" evidence="2">
    <location>
        <begin position="171"/>
        <end position="180"/>
    </location>
</feature>
<feature type="region of interest" description="Disordered" evidence="2">
    <location>
        <begin position="168"/>
        <end position="254"/>
    </location>
</feature>
<dbReference type="STRING" id="1507870.A0A1V8T9L2"/>
<accession>A0A1V8T9L2</accession>
<dbReference type="InParanoid" id="A0A1V8T9L2"/>
<dbReference type="EMBL" id="NAJO01000013">
    <property type="protein sequence ID" value="OQO08085.1"/>
    <property type="molecule type" value="Genomic_DNA"/>
</dbReference>
<evidence type="ECO:0000256" key="1">
    <source>
        <dbReference type="SAM" id="Coils"/>
    </source>
</evidence>
<feature type="compositionally biased region" description="Polar residues" evidence="2">
    <location>
        <begin position="103"/>
        <end position="113"/>
    </location>
</feature>
<organism evidence="3 4">
    <name type="scientific">Cryoendolithus antarcticus</name>
    <dbReference type="NCBI Taxonomy" id="1507870"/>
    <lineage>
        <taxon>Eukaryota</taxon>
        <taxon>Fungi</taxon>
        <taxon>Dikarya</taxon>
        <taxon>Ascomycota</taxon>
        <taxon>Pezizomycotina</taxon>
        <taxon>Dothideomycetes</taxon>
        <taxon>Dothideomycetidae</taxon>
        <taxon>Cladosporiales</taxon>
        <taxon>Cladosporiaceae</taxon>
        <taxon>Cryoendolithus</taxon>
    </lineage>
</organism>
<feature type="compositionally biased region" description="Basic and acidic residues" evidence="2">
    <location>
        <begin position="226"/>
        <end position="237"/>
    </location>
</feature>
<dbReference type="Proteomes" id="UP000192596">
    <property type="component" value="Unassembled WGS sequence"/>
</dbReference>
<dbReference type="AlphaFoldDB" id="A0A1V8T9L2"/>
<evidence type="ECO:0000256" key="2">
    <source>
        <dbReference type="SAM" id="MobiDB-lite"/>
    </source>
</evidence>
<reference evidence="4" key="1">
    <citation type="submission" date="2017-03" db="EMBL/GenBank/DDBJ databases">
        <title>Genomes of endolithic fungi from Antarctica.</title>
        <authorList>
            <person name="Coleine C."/>
            <person name="Masonjones S."/>
            <person name="Stajich J.E."/>
        </authorList>
    </citation>
    <scope>NUCLEOTIDE SEQUENCE [LARGE SCALE GENOMIC DNA]</scope>
    <source>
        <strain evidence="4">CCFEE 5527</strain>
    </source>
</reference>
<keyword evidence="4" id="KW-1185">Reference proteome</keyword>
<comment type="caution">
    <text evidence="3">The sequence shown here is derived from an EMBL/GenBank/DDBJ whole genome shotgun (WGS) entry which is preliminary data.</text>
</comment>
<protein>
    <submittedName>
        <fullName evidence="3">Uncharacterized protein</fullName>
    </submittedName>
</protein>
<sequence length="856" mass="95583">MSSKFFTWTKGDKSAHEAMRSRGVVPIPIECISFKGLDYERSKKDSSRSHRRPPPLWLDSSTDILQHGARRDNSIALHDAAVQSATALIDVVNDMLRSPQVSNRLHQRAQSLQPMYGRPRSRTAPPTPMAEAPHTEPAELPGSMPNEKYPKNGLSHLTNAVIGRSIERPHTSPQESTHPAYTTPRRSVDAPRQPIGLPFAPMSARPSIAAFSKHARSHASAMPLSREQDSREQESRARRATTSTFKRPSMSVLQPWPDQVLQASDAHSETHDDTALVAPAATTSHQCSDRIQQSRTASNPEAILLYQMANMRESHVAHLTSLKQAHAHEIASHQSYIAFLESRNLGISLGGMDTTQVDTKQRLTLDTAQVTNRLAGPLTSDASATTRKSFELTLEHEKRASQEAIAEAELLKRKLSLCRKSHTDPGELRRERDQFRDAVDGSERRITQLKDIIRKAKENERSLRNAVEDLQHRLTAANHERLDVQEGFHEACRQVSQLTQREDSLAKELDSARSHQFYGNTSLASLVSTHSDQTHDRRRHVRTTSDMSLQLWSNDPLLLQVQRLQQDLRDRDTRIQHLEEQVRQQAASYTQEQERRAQLQNLVNATQQERDAIREDCDKYSSLLHNELRRQSRSAVDRVHTSNPQIDAEAAVLVASRLSSTGSKVPRGATTVAPSVELELEHCVREILMYKLDVRGYKKDLKKAHAEIEELRRGRVELPPTPDRQSFGSQSLSDLSAKHIPSATSSSGLGISLAQQTPKTPTRSVASVTQQALMSMSPPIPQVEYTTSPPPRSKTPLGAHKKLPKPPMSRSPSPMPVSRTPGRVKQMEGTPRSVSDSIIASYADRRTPEVDAQGVL</sequence>
<feature type="compositionally biased region" description="Pro residues" evidence="2">
    <location>
        <begin position="805"/>
        <end position="815"/>
    </location>
</feature>
<proteinExistence type="predicted"/>
<feature type="region of interest" description="Disordered" evidence="2">
    <location>
        <begin position="40"/>
        <end position="59"/>
    </location>
</feature>